<proteinExistence type="predicted"/>
<comment type="caution">
    <text evidence="2">The sequence shown here is derived from an EMBL/GenBank/DDBJ whole genome shotgun (WGS) entry which is preliminary data.</text>
</comment>
<accession>A0ABQ4SLH5</accession>
<keyword evidence="3" id="KW-1185">Reference proteome</keyword>
<evidence type="ECO:0000256" key="1">
    <source>
        <dbReference type="SAM" id="SignalP"/>
    </source>
</evidence>
<dbReference type="Proteomes" id="UP001055153">
    <property type="component" value="Unassembled WGS sequence"/>
</dbReference>
<reference evidence="2" key="1">
    <citation type="journal article" date="2021" name="Front. Microbiol.">
        <title>Comprehensive Comparative Genomics and Phenotyping of Methylobacterium Species.</title>
        <authorList>
            <person name="Alessa O."/>
            <person name="Ogura Y."/>
            <person name="Fujitani Y."/>
            <person name="Takami H."/>
            <person name="Hayashi T."/>
            <person name="Sahin N."/>
            <person name="Tani A."/>
        </authorList>
    </citation>
    <scope>NUCLEOTIDE SEQUENCE</scope>
    <source>
        <strain evidence="2">DSM 17168</strain>
    </source>
</reference>
<organism evidence="2 3">
    <name type="scientific">Methylobacterium isbiliense</name>
    <dbReference type="NCBI Taxonomy" id="315478"/>
    <lineage>
        <taxon>Bacteria</taxon>
        <taxon>Pseudomonadati</taxon>
        <taxon>Pseudomonadota</taxon>
        <taxon>Alphaproteobacteria</taxon>
        <taxon>Hyphomicrobiales</taxon>
        <taxon>Methylobacteriaceae</taxon>
        <taxon>Methylobacterium</taxon>
    </lineage>
</organism>
<feature type="chain" id="PRO_5045518655" description="DUF3617 family protein" evidence="1">
    <location>
        <begin position="22"/>
        <end position="137"/>
    </location>
</feature>
<evidence type="ECO:0000313" key="3">
    <source>
        <dbReference type="Proteomes" id="UP001055153"/>
    </source>
</evidence>
<name>A0ABQ4SLH5_9HYPH</name>
<sequence>MRLMGPAAVALLLALPGTATADIKRHRTVPEAFWGQWTLIDQPCGQDGRPALAITGSSYTQPDATCAILWVDETAGRTGSIYSAHMRCTAEGGAPQSAANLILLARDGDVVALGGDFQSLRNYRRCPAERQPAPATE</sequence>
<evidence type="ECO:0008006" key="4">
    <source>
        <dbReference type="Google" id="ProtNLM"/>
    </source>
</evidence>
<keyword evidence="1" id="KW-0732">Signal</keyword>
<feature type="signal peptide" evidence="1">
    <location>
        <begin position="1"/>
        <end position="21"/>
    </location>
</feature>
<gene>
    <name evidence="2" type="ORF">GMJLKIPL_4702</name>
</gene>
<protein>
    <recommendedName>
        <fullName evidence="4">DUF3617 family protein</fullName>
    </recommendedName>
</protein>
<reference evidence="2" key="2">
    <citation type="submission" date="2021-08" db="EMBL/GenBank/DDBJ databases">
        <authorList>
            <person name="Tani A."/>
            <person name="Ola A."/>
            <person name="Ogura Y."/>
            <person name="Katsura K."/>
            <person name="Hayashi T."/>
        </authorList>
    </citation>
    <scope>NUCLEOTIDE SEQUENCE</scope>
    <source>
        <strain evidence="2">DSM 17168</strain>
    </source>
</reference>
<dbReference type="EMBL" id="BPQQ01000060">
    <property type="protein sequence ID" value="GJE02753.1"/>
    <property type="molecule type" value="Genomic_DNA"/>
</dbReference>
<dbReference type="RefSeq" id="WP_238239909.1">
    <property type="nucleotide sequence ID" value="NZ_BPQQ01000060.1"/>
</dbReference>
<evidence type="ECO:0000313" key="2">
    <source>
        <dbReference type="EMBL" id="GJE02753.1"/>
    </source>
</evidence>